<evidence type="ECO:0000313" key="1">
    <source>
        <dbReference type="EMBL" id="OLF49280.1"/>
    </source>
</evidence>
<dbReference type="RefSeq" id="WP_075099704.1">
    <property type="nucleotide sequence ID" value="NZ_MSJL01000041.1"/>
</dbReference>
<reference evidence="2 4" key="3">
    <citation type="submission" date="2018-06" db="EMBL/GenBank/DDBJ databases">
        <authorList>
            <consortium name="Pathogen Informatics"/>
            <person name="Doyle S."/>
        </authorList>
    </citation>
    <scope>NUCLEOTIDE SEQUENCE [LARGE SCALE GENOMIC DNA]</scope>
    <source>
        <strain evidence="2 4">NCTC12957</strain>
    </source>
</reference>
<reference evidence="1" key="2">
    <citation type="submission" date="2016-12" db="EMBL/GenBank/DDBJ databases">
        <authorList>
            <person name="Song W.-J."/>
            <person name="Kurnit D.M."/>
        </authorList>
    </citation>
    <scope>NUCLEOTIDE SEQUENCE [LARGE SCALE GENOMIC DNA]</scope>
    <source>
        <strain evidence="1">ATCC 51725</strain>
    </source>
</reference>
<dbReference type="Proteomes" id="UP000186437">
    <property type="component" value="Unassembled WGS sequence"/>
</dbReference>
<dbReference type="InterPro" id="IPR022259">
    <property type="entry name" value="Acessory_Sec_prot_Asp3"/>
</dbReference>
<evidence type="ECO:0000313" key="2">
    <source>
        <dbReference type="EMBL" id="SUN08373.1"/>
    </source>
</evidence>
<sequence>MTKCLLAVIRWREVYSGSAYLYGSSLDFSDESVLFQNPRLASGKPIVSFLSRTNYQGNRRSPDLPVLTPNQTYFLERDILAEPAGRLFVQIDFFNRQNEKISFEVLRQGVEQFTCPADTFSYKISILSAGCTQIRFKEMRLYQEEEPVEMKREIPLQKCYTEKQLPEELQFVKPLIQLI</sequence>
<evidence type="ECO:0000313" key="3">
    <source>
        <dbReference type="Proteomes" id="UP000186437"/>
    </source>
</evidence>
<evidence type="ECO:0000313" key="4">
    <source>
        <dbReference type="Proteomes" id="UP000255213"/>
    </source>
</evidence>
<dbReference type="GO" id="GO:0015031">
    <property type="term" value="P:protein transport"/>
    <property type="evidence" value="ECO:0007669"/>
    <property type="project" value="InterPro"/>
</dbReference>
<dbReference type="NCBIfam" id="TIGR03711">
    <property type="entry name" value="acc_sec_asp3"/>
    <property type="match status" value="1"/>
</dbReference>
<accession>A0A1Q8EBV9</accession>
<dbReference type="EMBL" id="UHEN01000001">
    <property type="protein sequence ID" value="SUN08373.1"/>
    <property type="molecule type" value="Genomic_DNA"/>
</dbReference>
<organism evidence="1 3">
    <name type="scientific">Streptococcus acidominimus</name>
    <dbReference type="NCBI Taxonomy" id="1326"/>
    <lineage>
        <taxon>Bacteria</taxon>
        <taxon>Bacillati</taxon>
        <taxon>Bacillota</taxon>
        <taxon>Bacilli</taxon>
        <taxon>Lactobacillales</taxon>
        <taxon>Streptococcaceae</taxon>
        <taxon>Streptococcus</taxon>
    </lineage>
</organism>
<proteinExistence type="predicted"/>
<name>A0A1Q8EBV9_STRAI</name>
<protein>
    <submittedName>
        <fullName evidence="1">Accessory Sec system protein Asp3</fullName>
    </submittedName>
    <submittedName>
        <fullName evidence="2">Gap3</fullName>
    </submittedName>
</protein>
<dbReference type="Pfam" id="PF15432">
    <property type="entry name" value="Sec-ASP3"/>
    <property type="match status" value="1"/>
</dbReference>
<reference evidence="3" key="1">
    <citation type="submission" date="2016-12" db="EMBL/GenBank/DDBJ databases">
        <authorList>
            <person name="Gulvik C.A."/>
        </authorList>
    </citation>
    <scope>NUCLEOTIDE SEQUENCE [LARGE SCALE GENOMIC DNA]</scope>
    <source>
        <strain evidence="3">ATCC 51725</strain>
    </source>
</reference>
<dbReference type="EMBL" id="MSJL01000041">
    <property type="protein sequence ID" value="OLF49280.1"/>
    <property type="molecule type" value="Genomic_DNA"/>
</dbReference>
<dbReference type="OrthoDB" id="2042927at2"/>
<dbReference type="AlphaFoldDB" id="A0A1Q8EBV9"/>
<dbReference type="Proteomes" id="UP000255213">
    <property type="component" value="Unassembled WGS sequence"/>
</dbReference>
<keyword evidence="3" id="KW-1185">Reference proteome</keyword>
<gene>
    <name evidence="2" type="primary">asp3</name>
    <name evidence="1" type="ORF">BU200_08195</name>
    <name evidence="2" type="ORF">NCTC12957_01967</name>
</gene>